<evidence type="ECO:0000313" key="3">
    <source>
        <dbReference type="EMBL" id="EUJ29008.1"/>
    </source>
</evidence>
<keyword evidence="1" id="KW-0175">Coiled coil</keyword>
<reference evidence="3 4" key="1">
    <citation type="submission" date="2012-12" db="EMBL/GenBank/DDBJ databases">
        <title>Novel taxa of Listeriaceae from agricultural environments in the United States.</title>
        <authorList>
            <person name="den Bakker H.C."/>
            <person name="Allred A."/>
            <person name="Warchocki S."/>
            <person name="Wright E.M."/>
            <person name="Burrell A."/>
            <person name="Nightingale K.K."/>
            <person name="Kephart D."/>
            <person name="Wiedmann M."/>
        </authorList>
    </citation>
    <scope>NUCLEOTIDE SEQUENCE [LARGE SCALE GENOMIC DNA]</scope>
    <source>
        <strain evidence="3 4">FSL F6-1183</strain>
    </source>
</reference>
<comment type="caution">
    <text evidence="3">The sequence shown here is derived from an EMBL/GenBank/DDBJ whole genome shotgun (WGS) entry which is preliminary data.</text>
</comment>
<dbReference type="PANTHER" id="PTHR43252:SF6">
    <property type="entry name" value="NEGATIVE TRANSCRIPTION REGULATOR PADR"/>
    <property type="match status" value="1"/>
</dbReference>
<dbReference type="InterPro" id="IPR005149">
    <property type="entry name" value="Tscrpt_reg_PadR_N"/>
</dbReference>
<evidence type="ECO:0000259" key="2">
    <source>
        <dbReference type="Pfam" id="PF03551"/>
    </source>
</evidence>
<feature type="coiled-coil region" evidence="1">
    <location>
        <begin position="96"/>
        <end position="127"/>
    </location>
</feature>
<sequence>MEDPASGYDLRNAMQASLGKKRKISYGVIYPLLEKLKEQGFVTIETNAQGRTKKLASLTEAGKKRFYELMQQDVPSGAHRDDIYKIKLDVMQHLPLEQQKELLNQFMEEHQNAIEEAESWILKLSKEGSVDHWYAGKKLDLRLAEAQVAKIWAEKFLKELENRK</sequence>
<evidence type="ECO:0000313" key="4">
    <source>
        <dbReference type="Proteomes" id="UP000019251"/>
    </source>
</evidence>
<dbReference type="Proteomes" id="UP000019251">
    <property type="component" value="Unassembled WGS sequence"/>
</dbReference>
<evidence type="ECO:0000256" key="1">
    <source>
        <dbReference type="SAM" id="Coils"/>
    </source>
</evidence>
<dbReference type="AlphaFoldDB" id="A0A829R945"/>
<protein>
    <submittedName>
        <fullName evidence="3">PadR-like family transcriptional regulator</fullName>
    </submittedName>
</protein>
<dbReference type="InterPro" id="IPR036390">
    <property type="entry name" value="WH_DNA-bd_sf"/>
</dbReference>
<organism evidence="3 4">
    <name type="scientific">Listeria grayi FSL F6-1183</name>
    <dbReference type="NCBI Taxonomy" id="1265827"/>
    <lineage>
        <taxon>Bacteria</taxon>
        <taxon>Bacillati</taxon>
        <taxon>Bacillota</taxon>
        <taxon>Bacilli</taxon>
        <taxon>Bacillales</taxon>
        <taxon>Listeriaceae</taxon>
        <taxon>Listeria</taxon>
    </lineage>
</organism>
<dbReference type="PANTHER" id="PTHR43252">
    <property type="entry name" value="TRANSCRIPTIONAL REGULATOR YQJI"/>
    <property type="match status" value="1"/>
</dbReference>
<dbReference type="Pfam" id="PF03551">
    <property type="entry name" value="PadR"/>
    <property type="match status" value="1"/>
</dbReference>
<proteinExistence type="predicted"/>
<dbReference type="EMBL" id="AODG01000006">
    <property type="protein sequence ID" value="EUJ29008.1"/>
    <property type="molecule type" value="Genomic_DNA"/>
</dbReference>
<feature type="domain" description="Transcription regulator PadR N-terminal" evidence="2">
    <location>
        <begin position="2"/>
        <end position="66"/>
    </location>
</feature>
<gene>
    <name evidence="3" type="ORF">LMUR_05215</name>
</gene>
<accession>A0A829R945</accession>
<dbReference type="SUPFAM" id="SSF46785">
    <property type="entry name" value="Winged helix' DNA-binding domain"/>
    <property type="match status" value="1"/>
</dbReference>
<dbReference type="Gene3D" id="1.10.10.10">
    <property type="entry name" value="Winged helix-like DNA-binding domain superfamily/Winged helix DNA-binding domain"/>
    <property type="match status" value="1"/>
</dbReference>
<dbReference type="InterPro" id="IPR036388">
    <property type="entry name" value="WH-like_DNA-bd_sf"/>
</dbReference>
<name>A0A829R945_LISGR</name>